<evidence type="ECO:0000256" key="1">
    <source>
        <dbReference type="ARBA" id="ARBA00010641"/>
    </source>
</evidence>
<evidence type="ECO:0000259" key="5">
    <source>
        <dbReference type="Pfam" id="PF04542"/>
    </source>
</evidence>
<dbReference type="NCBIfam" id="TIGR02937">
    <property type="entry name" value="sigma70-ECF"/>
    <property type="match status" value="1"/>
</dbReference>
<gene>
    <name evidence="7" type="ORF">OL497_04130</name>
</gene>
<sequence>MHTFQDDMLLQQLKAGDEAAFIAIYNRYQPMLLLEAYYKVRDYAEAEDMVQDIFTALWQRRETILVTTSLKNYLFKSVHYQYAAKLRKNDSSRKFLLQWLHQVENSSDERPIENKELGEQINDAIKNISAAATRKAFQMLYIDGKSQKEIAIDMNINLQVVKNQVSRALKTLRQQLRKAY</sequence>
<evidence type="ECO:0000313" key="7">
    <source>
        <dbReference type="EMBL" id="MCW3483064.1"/>
    </source>
</evidence>
<organism evidence="7 8">
    <name type="scientific">Chitinophaga nivalis</name>
    <dbReference type="NCBI Taxonomy" id="2991709"/>
    <lineage>
        <taxon>Bacteria</taxon>
        <taxon>Pseudomonadati</taxon>
        <taxon>Bacteroidota</taxon>
        <taxon>Chitinophagia</taxon>
        <taxon>Chitinophagales</taxon>
        <taxon>Chitinophagaceae</taxon>
        <taxon>Chitinophaga</taxon>
    </lineage>
</organism>
<evidence type="ECO:0000256" key="3">
    <source>
        <dbReference type="ARBA" id="ARBA00023082"/>
    </source>
</evidence>
<feature type="domain" description="RNA polymerase sigma-70 region 2" evidence="5">
    <location>
        <begin position="24"/>
        <end position="90"/>
    </location>
</feature>
<protein>
    <submittedName>
        <fullName evidence="7">Sigma-70 family RNA polymerase sigma factor</fullName>
    </submittedName>
</protein>
<evidence type="ECO:0000256" key="2">
    <source>
        <dbReference type="ARBA" id="ARBA00023015"/>
    </source>
</evidence>
<comment type="caution">
    <text evidence="7">The sequence shown here is derived from an EMBL/GenBank/DDBJ whole genome shotgun (WGS) entry which is preliminary data.</text>
</comment>
<feature type="domain" description="RNA polymerase sigma factor 70 region 4 type 2" evidence="6">
    <location>
        <begin position="133"/>
        <end position="172"/>
    </location>
</feature>
<proteinExistence type="inferred from homology"/>
<keyword evidence="2" id="KW-0805">Transcription regulation</keyword>
<accession>A0ABT3IGI1</accession>
<dbReference type="InterPro" id="IPR013324">
    <property type="entry name" value="RNA_pol_sigma_r3/r4-like"/>
</dbReference>
<dbReference type="RefSeq" id="WP_264728018.1">
    <property type="nucleotide sequence ID" value="NZ_JAPDNR010000001.1"/>
</dbReference>
<evidence type="ECO:0000256" key="4">
    <source>
        <dbReference type="ARBA" id="ARBA00023163"/>
    </source>
</evidence>
<dbReference type="SUPFAM" id="SSF88946">
    <property type="entry name" value="Sigma2 domain of RNA polymerase sigma factors"/>
    <property type="match status" value="1"/>
</dbReference>
<dbReference type="InterPro" id="IPR014284">
    <property type="entry name" value="RNA_pol_sigma-70_dom"/>
</dbReference>
<dbReference type="EMBL" id="JAPDNS010000001">
    <property type="protein sequence ID" value="MCW3483064.1"/>
    <property type="molecule type" value="Genomic_DNA"/>
</dbReference>
<dbReference type="InterPro" id="IPR013325">
    <property type="entry name" value="RNA_pol_sigma_r2"/>
</dbReference>
<dbReference type="Gene3D" id="1.10.1740.10">
    <property type="match status" value="1"/>
</dbReference>
<reference evidence="7 8" key="1">
    <citation type="submission" date="2022-10" db="EMBL/GenBank/DDBJ databases">
        <title>Chitinophaga nivalis PC15 sp. nov., isolated from Pyeongchang county, South Korea.</title>
        <authorList>
            <person name="Trinh H.N."/>
        </authorList>
    </citation>
    <scope>NUCLEOTIDE SEQUENCE [LARGE SCALE GENOMIC DNA]</scope>
    <source>
        <strain evidence="7 8">PC14</strain>
    </source>
</reference>
<dbReference type="InterPro" id="IPR036388">
    <property type="entry name" value="WH-like_DNA-bd_sf"/>
</dbReference>
<dbReference type="Pfam" id="PF04542">
    <property type="entry name" value="Sigma70_r2"/>
    <property type="match status" value="1"/>
</dbReference>
<dbReference type="Gene3D" id="1.10.10.10">
    <property type="entry name" value="Winged helix-like DNA-binding domain superfamily/Winged helix DNA-binding domain"/>
    <property type="match status" value="1"/>
</dbReference>
<dbReference type="InterPro" id="IPR013249">
    <property type="entry name" value="RNA_pol_sigma70_r4_t2"/>
</dbReference>
<comment type="similarity">
    <text evidence="1">Belongs to the sigma-70 factor family. ECF subfamily.</text>
</comment>
<dbReference type="Pfam" id="PF08281">
    <property type="entry name" value="Sigma70_r4_2"/>
    <property type="match status" value="1"/>
</dbReference>
<dbReference type="PANTHER" id="PTHR43133">
    <property type="entry name" value="RNA POLYMERASE ECF-TYPE SIGMA FACTO"/>
    <property type="match status" value="1"/>
</dbReference>
<dbReference type="InterPro" id="IPR007627">
    <property type="entry name" value="RNA_pol_sigma70_r2"/>
</dbReference>
<evidence type="ECO:0000259" key="6">
    <source>
        <dbReference type="Pfam" id="PF08281"/>
    </source>
</evidence>
<dbReference type="Proteomes" id="UP001207742">
    <property type="component" value="Unassembled WGS sequence"/>
</dbReference>
<dbReference type="InterPro" id="IPR039425">
    <property type="entry name" value="RNA_pol_sigma-70-like"/>
</dbReference>
<keyword evidence="8" id="KW-1185">Reference proteome</keyword>
<name>A0ABT3IGI1_9BACT</name>
<evidence type="ECO:0000313" key="8">
    <source>
        <dbReference type="Proteomes" id="UP001207742"/>
    </source>
</evidence>
<keyword evidence="4" id="KW-0804">Transcription</keyword>
<dbReference type="SUPFAM" id="SSF88659">
    <property type="entry name" value="Sigma3 and sigma4 domains of RNA polymerase sigma factors"/>
    <property type="match status" value="1"/>
</dbReference>
<keyword evidence="3" id="KW-0731">Sigma factor</keyword>
<dbReference type="PANTHER" id="PTHR43133:SF46">
    <property type="entry name" value="RNA POLYMERASE SIGMA-70 FACTOR ECF SUBFAMILY"/>
    <property type="match status" value="1"/>
</dbReference>